<reference evidence="2 3" key="1">
    <citation type="submission" date="2024-10" db="EMBL/GenBank/DDBJ databases">
        <authorList>
            <person name="Kim D."/>
        </authorList>
    </citation>
    <scope>NUCLEOTIDE SEQUENCE [LARGE SCALE GENOMIC DNA]</scope>
    <source>
        <strain evidence="2">Taebaek</strain>
    </source>
</reference>
<dbReference type="AlphaFoldDB" id="A0ABD2HV83"/>
<proteinExistence type="predicted"/>
<dbReference type="PANTHER" id="PTHR47408">
    <property type="entry name" value="PROTEIN CBG01304-RELATED"/>
    <property type="match status" value="1"/>
</dbReference>
<sequence>MVFQQHLVNKCSPLLISVFSPLRHCANVAATTQKAAHSPPPPFSLKTMDEFDEDAAAMAQRPMPKWEKAGLRIERNCAENQIFLNIVQEIVDKFGWDNSAHDYDMWKKAFGPNFSMFFVLDQNRLPMGCISMALYPQVAHWSMFYVRDPYHGHQLGRALARRALEFAGDRPVFGYAVPEMWHKYEEEYAFHHYLDWRLWSFGAKCADVRPERLDHDSSVELKDWHEASFDKLLLFDRQQTVGIDRSAYLREALRLPQSAAKVAVCRETGDVVGMCQARHLLGDRLGISLFYANSASVASALLRAVLLQFAGPDPSTKFDSFIYKTPSTNTESVRLFRQLVQNGPVERRLFYPQFSRYSLPFPGHRIYSIGDEHVSLI</sequence>
<evidence type="ECO:0000313" key="3">
    <source>
        <dbReference type="Proteomes" id="UP001620645"/>
    </source>
</evidence>
<evidence type="ECO:0000313" key="2">
    <source>
        <dbReference type="EMBL" id="KAL3071782.1"/>
    </source>
</evidence>
<feature type="domain" description="N-acetyltransferase" evidence="1">
    <location>
        <begin position="72"/>
        <end position="226"/>
    </location>
</feature>
<dbReference type="EMBL" id="JBICCN010000385">
    <property type="protein sequence ID" value="KAL3071782.1"/>
    <property type="molecule type" value="Genomic_DNA"/>
</dbReference>
<dbReference type="InterPro" id="IPR000182">
    <property type="entry name" value="GNAT_dom"/>
</dbReference>
<evidence type="ECO:0000259" key="1">
    <source>
        <dbReference type="PROSITE" id="PS51186"/>
    </source>
</evidence>
<dbReference type="Gene3D" id="3.40.630.30">
    <property type="match status" value="1"/>
</dbReference>
<accession>A0ABD2HV83</accession>
<dbReference type="SUPFAM" id="SSF55729">
    <property type="entry name" value="Acyl-CoA N-acyltransferases (Nat)"/>
    <property type="match status" value="1"/>
</dbReference>
<comment type="caution">
    <text evidence="2">The sequence shown here is derived from an EMBL/GenBank/DDBJ whole genome shotgun (WGS) entry which is preliminary data.</text>
</comment>
<dbReference type="PROSITE" id="PS51186">
    <property type="entry name" value="GNAT"/>
    <property type="match status" value="1"/>
</dbReference>
<dbReference type="CDD" id="cd04301">
    <property type="entry name" value="NAT_SF"/>
    <property type="match status" value="1"/>
</dbReference>
<protein>
    <recommendedName>
        <fullName evidence="1">N-acetyltransferase domain-containing protein</fullName>
    </recommendedName>
</protein>
<keyword evidence="3" id="KW-1185">Reference proteome</keyword>
<name>A0ABD2HV83_HETSC</name>
<organism evidence="2 3">
    <name type="scientific">Heterodera schachtii</name>
    <name type="common">Sugarbeet cyst nematode worm</name>
    <name type="synonym">Tylenchus schachtii</name>
    <dbReference type="NCBI Taxonomy" id="97005"/>
    <lineage>
        <taxon>Eukaryota</taxon>
        <taxon>Metazoa</taxon>
        <taxon>Ecdysozoa</taxon>
        <taxon>Nematoda</taxon>
        <taxon>Chromadorea</taxon>
        <taxon>Rhabditida</taxon>
        <taxon>Tylenchina</taxon>
        <taxon>Tylenchomorpha</taxon>
        <taxon>Tylenchoidea</taxon>
        <taxon>Heteroderidae</taxon>
        <taxon>Heteroderinae</taxon>
        <taxon>Heterodera</taxon>
    </lineage>
</organism>
<dbReference type="Pfam" id="PF00583">
    <property type="entry name" value="Acetyltransf_1"/>
    <property type="match status" value="1"/>
</dbReference>
<dbReference type="Proteomes" id="UP001620645">
    <property type="component" value="Unassembled WGS sequence"/>
</dbReference>
<gene>
    <name evidence="2" type="ORF">niasHS_016881</name>
</gene>
<dbReference type="InterPro" id="IPR016181">
    <property type="entry name" value="Acyl_CoA_acyltransferase"/>
</dbReference>